<dbReference type="OMA" id="XSSELIN"/>
<evidence type="ECO:0000313" key="3">
    <source>
        <dbReference type="EMBL" id="TRY79844.1"/>
    </source>
</evidence>
<proteinExistence type="predicted"/>
<dbReference type="EMBL" id="VCGU01000002">
    <property type="protein sequence ID" value="TRY79844.1"/>
    <property type="molecule type" value="Genomic_DNA"/>
</dbReference>
<accession>A0A553PQ84</accession>
<feature type="compositionally biased region" description="Basic and acidic residues" evidence="2">
    <location>
        <begin position="255"/>
        <end position="267"/>
    </location>
</feature>
<dbReference type="AlphaFoldDB" id="A0A553PQ84"/>
<feature type="compositionally biased region" description="Basic and acidic residues" evidence="2">
    <location>
        <begin position="41"/>
        <end position="50"/>
    </location>
</feature>
<dbReference type="Proteomes" id="UP000318571">
    <property type="component" value="Chromosome 6"/>
</dbReference>
<feature type="compositionally biased region" description="Basic residues" evidence="2">
    <location>
        <begin position="67"/>
        <end position="77"/>
    </location>
</feature>
<gene>
    <name evidence="3" type="ORF">TCAL_08836</name>
</gene>
<feature type="compositionally biased region" description="Basic residues" evidence="2">
    <location>
        <begin position="176"/>
        <end position="185"/>
    </location>
</feature>
<sequence length="453" mass="51537">MDPAHSSPSAYNHRILWEHSWDAPSSSPPEPRPPAPASTHPHFESDDSGDRALLAGDWSPMASPQRARARRRSHHHPSAPPPPHPFPYPYRHPALSFSRPLVVKAPTPDRKKRPRTRQSRVFSRGSPASITDSSSPVTPLKKASSVFDSAEFLETERRALVGSRGWAGNSTTDKNMRKKYQRFFKKLQEPAAPRPPGSPAAPRPRARGRAQPVDNAQPSVATFFRVPSDSDEELALAPAAPAPADSDDGWPTIDELMKTSDDDKPEDPAHVQRLLAQARENIQRYEEREQEREKAREEKERAESLAQTRQAVIDKENIAFRERLDVELDEDRTRQAIRGNFQYLQDVWDGKVESKRYQIFKKGGPPAHALMFQMITDPFSDRHLDWIMAEIQKKWMPNERLHAIHNDFVWKVILAEALIKIYADMFDLSKEEAELRINQTPLRPEHGGSNFIT</sequence>
<feature type="compositionally biased region" description="Pro residues" evidence="2">
    <location>
        <begin position="78"/>
        <end position="90"/>
    </location>
</feature>
<feature type="compositionally biased region" description="Pro residues" evidence="2">
    <location>
        <begin position="26"/>
        <end position="36"/>
    </location>
</feature>
<feature type="compositionally biased region" description="Low complexity" evidence="2">
    <location>
        <begin position="235"/>
        <end position="244"/>
    </location>
</feature>
<organism evidence="3 4">
    <name type="scientific">Tigriopus californicus</name>
    <name type="common">Marine copepod</name>
    <dbReference type="NCBI Taxonomy" id="6832"/>
    <lineage>
        <taxon>Eukaryota</taxon>
        <taxon>Metazoa</taxon>
        <taxon>Ecdysozoa</taxon>
        <taxon>Arthropoda</taxon>
        <taxon>Crustacea</taxon>
        <taxon>Multicrustacea</taxon>
        <taxon>Hexanauplia</taxon>
        <taxon>Copepoda</taxon>
        <taxon>Harpacticoida</taxon>
        <taxon>Harpacticidae</taxon>
        <taxon>Tigriopus</taxon>
    </lineage>
</organism>
<feature type="compositionally biased region" description="Polar residues" evidence="2">
    <location>
        <begin position="126"/>
        <end position="137"/>
    </location>
</feature>
<feature type="coiled-coil region" evidence="1">
    <location>
        <begin position="271"/>
        <end position="308"/>
    </location>
</feature>
<keyword evidence="1" id="KW-0175">Coiled coil</keyword>
<keyword evidence="4" id="KW-1185">Reference proteome</keyword>
<evidence type="ECO:0000256" key="1">
    <source>
        <dbReference type="SAM" id="Coils"/>
    </source>
</evidence>
<evidence type="ECO:0000313" key="4">
    <source>
        <dbReference type="Proteomes" id="UP000318571"/>
    </source>
</evidence>
<protein>
    <submittedName>
        <fullName evidence="3">Uncharacterized protein</fullName>
    </submittedName>
</protein>
<comment type="caution">
    <text evidence="3">The sequence shown here is derived from an EMBL/GenBank/DDBJ whole genome shotgun (WGS) entry which is preliminary data.</text>
</comment>
<name>A0A553PQ84_TIGCA</name>
<feature type="compositionally biased region" description="Pro residues" evidence="2">
    <location>
        <begin position="192"/>
        <end position="202"/>
    </location>
</feature>
<feature type="region of interest" description="Disordered" evidence="2">
    <location>
        <begin position="20"/>
        <end position="267"/>
    </location>
</feature>
<dbReference type="STRING" id="6832.A0A553PQ84"/>
<evidence type="ECO:0000256" key="2">
    <source>
        <dbReference type="SAM" id="MobiDB-lite"/>
    </source>
</evidence>
<reference evidence="3 4" key="1">
    <citation type="journal article" date="2018" name="Nat. Ecol. Evol.">
        <title>Genomic signatures of mitonuclear coevolution across populations of Tigriopus californicus.</title>
        <authorList>
            <person name="Barreto F.S."/>
            <person name="Watson E.T."/>
            <person name="Lima T.G."/>
            <person name="Willett C.S."/>
            <person name="Edmands S."/>
            <person name="Li W."/>
            <person name="Burton R.S."/>
        </authorList>
    </citation>
    <scope>NUCLEOTIDE SEQUENCE [LARGE SCALE GENOMIC DNA]</scope>
    <source>
        <strain evidence="3 4">San Diego</strain>
    </source>
</reference>